<protein>
    <submittedName>
        <fullName evidence="1">Uncharacterized protein</fullName>
    </submittedName>
</protein>
<dbReference type="EMBL" id="MWML01000751">
    <property type="protein sequence ID" value="TCG02781.1"/>
    <property type="molecule type" value="Genomic_DNA"/>
</dbReference>
<comment type="caution">
    <text evidence="1">The sequence shown here is derived from an EMBL/GenBank/DDBJ whole genome shotgun (WGS) entry which is preliminary data.</text>
</comment>
<dbReference type="AlphaFoldDB" id="A0A4R0XA84"/>
<dbReference type="Proteomes" id="UP000294200">
    <property type="component" value="Unassembled WGS sequence"/>
</dbReference>
<gene>
    <name evidence="1" type="ORF">BZM27_53270</name>
</gene>
<organism evidence="1 2">
    <name type="scientific">Paraburkholderia steynii</name>
    <dbReference type="NCBI Taxonomy" id="1245441"/>
    <lineage>
        <taxon>Bacteria</taxon>
        <taxon>Pseudomonadati</taxon>
        <taxon>Pseudomonadota</taxon>
        <taxon>Betaproteobacteria</taxon>
        <taxon>Burkholderiales</taxon>
        <taxon>Burkholderiaceae</taxon>
        <taxon>Paraburkholderia</taxon>
    </lineage>
</organism>
<proteinExistence type="predicted"/>
<evidence type="ECO:0000313" key="1">
    <source>
        <dbReference type="EMBL" id="TCG02781.1"/>
    </source>
</evidence>
<sequence>MADDLRLFVNDDRLHDVGDRRSVKDALLIGRITANKTCLLFVVHPLGRSRKRLMHVVNVTVQRSQRRP</sequence>
<evidence type="ECO:0000313" key="2">
    <source>
        <dbReference type="Proteomes" id="UP000294200"/>
    </source>
</evidence>
<reference evidence="1 2" key="1">
    <citation type="submission" date="2017-02" db="EMBL/GenBank/DDBJ databases">
        <title>Paraburkholderia sophoroidis sp. nov. and Paraburkholderia steynii sp. nov. rhizobial symbionts of the fynbos legume Hypocalyptus sophoroides.</title>
        <authorList>
            <person name="Steenkamp E.T."/>
            <person name="Beukes C.W."/>
            <person name="Van Zyl E."/>
            <person name="Avontuur J."/>
            <person name="Chan W.Y."/>
            <person name="Hassen A."/>
            <person name="Palmer M."/>
            <person name="Mthombeni L."/>
            <person name="Phalane F."/>
            <person name="Sereme K."/>
            <person name="Venter S.N."/>
        </authorList>
    </citation>
    <scope>NUCLEOTIDE SEQUENCE [LARGE SCALE GENOMIC DNA]</scope>
    <source>
        <strain evidence="1 2">HC1.1ba</strain>
    </source>
</reference>
<accession>A0A4R0XA84</accession>
<name>A0A4R0XA84_9BURK</name>
<keyword evidence="2" id="KW-1185">Reference proteome</keyword>